<comment type="caution">
    <text evidence="3">The sequence shown here is derived from an EMBL/GenBank/DDBJ whole genome shotgun (WGS) entry which is preliminary data.</text>
</comment>
<feature type="signal peptide" evidence="2">
    <location>
        <begin position="1"/>
        <end position="18"/>
    </location>
</feature>
<gene>
    <name evidence="3" type="ORF">PPROV_000541800</name>
</gene>
<feature type="compositionally biased region" description="Basic and acidic residues" evidence="1">
    <location>
        <begin position="508"/>
        <end position="517"/>
    </location>
</feature>
<feature type="region of interest" description="Disordered" evidence="1">
    <location>
        <begin position="96"/>
        <end position="142"/>
    </location>
</feature>
<keyword evidence="2" id="KW-0732">Signal</keyword>
<evidence type="ECO:0008006" key="5">
    <source>
        <dbReference type="Google" id="ProtNLM"/>
    </source>
</evidence>
<feature type="compositionally biased region" description="Polar residues" evidence="1">
    <location>
        <begin position="58"/>
        <end position="71"/>
    </location>
</feature>
<dbReference type="AlphaFoldDB" id="A0A830HJB9"/>
<keyword evidence="4" id="KW-1185">Reference proteome</keyword>
<evidence type="ECO:0000313" key="4">
    <source>
        <dbReference type="Proteomes" id="UP000660262"/>
    </source>
</evidence>
<evidence type="ECO:0000256" key="2">
    <source>
        <dbReference type="SAM" id="SignalP"/>
    </source>
</evidence>
<reference evidence="3" key="1">
    <citation type="submission" date="2020-10" db="EMBL/GenBank/DDBJ databases">
        <title>Unveiling of a novel bifunctional photoreceptor, Dualchrome1, isolated from a cosmopolitan green alga.</title>
        <authorList>
            <person name="Suzuki S."/>
            <person name="Kawachi M."/>
        </authorList>
    </citation>
    <scope>NUCLEOTIDE SEQUENCE</scope>
    <source>
        <strain evidence="3">NIES 2893</strain>
    </source>
</reference>
<feature type="region of interest" description="Disordered" evidence="1">
    <location>
        <begin position="503"/>
        <end position="534"/>
    </location>
</feature>
<feature type="region of interest" description="Disordered" evidence="1">
    <location>
        <begin position="57"/>
        <end position="79"/>
    </location>
</feature>
<proteinExistence type="predicted"/>
<name>A0A830HJB9_9CHLO</name>
<protein>
    <recommendedName>
        <fullName evidence="5">Pentacotripeptide-repeat region of PRORP domain-containing protein</fullName>
    </recommendedName>
</protein>
<organism evidence="3 4">
    <name type="scientific">Pycnococcus provasolii</name>
    <dbReference type="NCBI Taxonomy" id="41880"/>
    <lineage>
        <taxon>Eukaryota</taxon>
        <taxon>Viridiplantae</taxon>
        <taxon>Chlorophyta</taxon>
        <taxon>Pseudoscourfieldiophyceae</taxon>
        <taxon>Pseudoscourfieldiales</taxon>
        <taxon>Pycnococcaceae</taxon>
        <taxon>Pycnococcus</taxon>
    </lineage>
</organism>
<accession>A0A830HJB9</accession>
<evidence type="ECO:0000256" key="1">
    <source>
        <dbReference type="SAM" id="MobiDB-lite"/>
    </source>
</evidence>
<dbReference type="Proteomes" id="UP000660262">
    <property type="component" value="Unassembled WGS sequence"/>
</dbReference>
<feature type="compositionally biased region" description="Low complexity" evidence="1">
    <location>
        <begin position="96"/>
        <end position="106"/>
    </location>
</feature>
<dbReference type="EMBL" id="BNJQ01000013">
    <property type="protein sequence ID" value="GHP06673.1"/>
    <property type="molecule type" value="Genomic_DNA"/>
</dbReference>
<evidence type="ECO:0000313" key="3">
    <source>
        <dbReference type="EMBL" id="GHP06673.1"/>
    </source>
</evidence>
<feature type="region of interest" description="Disordered" evidence="1">
    <location>
        <begin position="605"/>
        <end position="625"/>
    </location>
</feature>
<feature type="chain" id="PRO_5032777964" description="Pentacotripeptide-repeat region of PRORP domain-containing protein" evidence="2">
    <location>
        <begin position="19"/>
        <end position="765"/>
    </location>
</feature>
<sequence length="765" mass="82009">MAALRSLFVCHSARGLVAVLPSPCAHGGQLQLPVVNFTSGRQKLQISSSAARDALNDYSATRSSKTSSKQISHALRKPPTFSSPVFTSRGFACDAASSSSSSSSSATTRNADVHEGNGIGKQQQQQQQQNSSTEDASKLAKRQAIKLRDRMSRLLERGRARQASLLFDPYVVRAAGAHGHVDDARRCLETLMYSAHAVGDVDVCTAALEAMDRMLGENKVASARARCTLISTLARAGKTDDARRALSELFTSIESAPPSAMPPPGVLAIAVCGLSSACRKRGDFDGSLQALKWADKVPVTHFTACKLATERLLVAACFYNNEEMEVSRTLRRAANVPPPRDLATNAPDPSRRRTPMALRVDAVWGDHAQPLLYDGYGDDAASRADACSSSLLASAYARALGKANDVRGGVHALAAIALPVLQRARNANANETGARAARAPPEVEESATMALNVVLESALLRGDSTRDVVLGCRVLDELATGAPTGFQQNVRTEMVGKRLRARRKKLGKGVDDARDPIPHPATAAESIVRSHASLPRGEERSLEFLRNRSVRLLTSASRKVPGQTSDILLHAGDVPYASDQNREKMAEREWAALARYHAMRYAAGDDIPRGSVPRPPSKDAVSTASRDLAASRANLGYGPSGDADSALTLHAYVHALGTVAAFDEVVATLADAPTNAFASRVWHAALSTARRWARPDVSRRVLKLMAERDEIPNALHHATHLGALARKGLHGDVEEYYNSLPHPIKQDADVATVMSRSRDDSGLVL</sequence>